<dbReference type="AlphaFoldDB" id="A0A7W6RZ55"/>
<evidence type="ECO:0000259" key="14">
    <source>
        <dbReference type="PROSITE" id="PS50862"/>
    </source>
</evidence>
<dbReference type="InterPro" id="IPR004529">
    <property type="entry name" value="Phe-tRNA-synth_IIc_asu"/>
</dbReference>
<keyword evidence="16" id="KW-1185">Reference proteome</keyword>
<dbReference type="GO" id="GO:0006432">
    <property type="term" value="P:phenylalanyl-tRNA aminoacylation"/>
    <property type="evidence" value="ECO:0007669"/>
    <property type="project" value="UniProtKB-UniRule"/>
</dbReference>
<dbReference type="GO" id="GO:0005524">
    <property type="term" value="F:ATP binding"/>
    <property type="evidence" value="ECO:0007669"/>
    <property type="project" value="UniProtKB-UniRule"/>
</dbReference>
<dbReference type="FunFam" id="3.30.930.10:FF:000003">
    <property type="entry name" value="Phenylalanine--tRNA ligase alpha subunit"/>
    <property type="match status" value="1"/>
</dbReference>
<organism evidence="15 16">
    <name type="scientific">Roseospira goensis</name>
    <dbReference type="NCBI Taxonomy" id="391922"/>
    <lineage>
        <taxon>Bacteria</taxon>
        <taxon>Pseudomonadati</taxon>
        <taxon>Pseudomonadota</taxon>
        <taxon>Alphaproteobacteria</taxon>
        <taxon>Rhodospirillales</taxon>
        <taxon>Rhodospirillaceae</taxon>
        <taxon>Roseospira</taxon>
    </lineage>
</organism>
<keyword evidence="10 13" id="KW-0648">Protein biosynthesis</keyword>
<keyword evidence="9 13" id="KW-0460">Magnesium</keyword>
<dbReference type="PROSITE" id="PS50862">
    <property type="entry name" value="AA_TRNA_LIGASE_II"/>
    <property type="match status" value="1"/>
</dbReference>
<dbReference type="PANTHER" id="PTHR11538">
    <property type="entry name" value="PHENYLALANYL-TRNA SYNTHETASE"/>
    <property type="match status" value="1"/>
</dbReference>
<dbReference type="RefSeq" id="WP_184432536.1">
    <property type="nucleotide sequence ID" value="NZ_JACIGI010000006.1"/>
</dbReference>
<keyword evidence="6 13" id="KW-0479">Metal-binding</keyword>
<evidence type="ECO:0000256" key="4">
    <source>
        <dbReference type="ARBA" id="ARBA00022490"/>
    </source>
</evidence>
<dbReference type="Pfam" id="PF02912">
    <property type="entry name" value="Phe_tRNA-synt_N"/>
    <property type="match status" value="1"/>
</dbReference>
<comment type="subunit">
    <text evidence="3 13">Tetramer of two alpha and two beta subunits.</text>
</comment>
<dbReference type="EC" id="6.1.1.20" evidence="13"/>
<dbReference type="InterPro" id="IPR010978">
    <property type="entry name" value="tRNA-bd_arm"/>
</dbReference>
<dbReference type="GO" id="GO:0004826">
    <property type="term" value="F:phenylalanine-tRNA ligase activity"/>
    <property type="evidence" value="ECO:0007669"/>
    <property type="project" value="UniProtKB-UniRule"/>
</dbReference>
<dbReference type="InterPro" id="IPR006195">
    <property type="entry name" value="aa-tRNA-synth_II"/>
</dbReference>
<feature type="domain" description="Aminoacyl-transfer RNA synthetases class-II family profile" evidence="14">
    <location>
        <begin position="119"/>
        <end position="350"/>
    </location>
</feature>
<dbReference type="Gene3D" id="3.30.930.10">
    <property type="entry name" value="Bira Bifunctional Protein, Domain 2"/>
    <property type="match status" value="1"/>
</dbReference>
<dbReference type="InterPro" id="IPR022911">
    <property type="entry name" value="Phe_tRNA_ligase_alpha1_bac"/>
</dbReference>
<dbReference type="GO" id="GO:0005737">
    <property type="term" value="C:cytoplasm"/>
    <property type="evidence" value="ECO:0007669"/>
    <property type="project" value="UniProtKB-SubCell"/>
</dbReference>
<evidence type="ECO:0000256" key="10">
    <source>
        <dbReference type="ARBA" id="ARBA00022917"/>
    </source>
</evidence>
<dbReference type="Pfam" id="PF01409">
    <property type="entry name" value="tRNA-synt_2d"/>
    <property type="match status" value="1"/>
</dbReference>
<protein>
    <recommendedName>
        <fullName evidence="13">Phenylalanine--tRNA ligase alpha subunit</fullName>
        <ecNumber evidence="13">6.1.1.20</ecNumber>
    </recommendedName>
    <alternativeName>
        <fullName evidence="13">Phenylalanyl-tRNA synthetase alpha subunit</fullName>
        <shortName evidence="13">PheRS</shortName>
    </alternativeName>
</protein>
<comment type="similarity">
    <text evidence="2 13">Belongs to the class-II aminoacyl-tRNA synthetase family. Phe-tRNA synthetase alpha subunit type 1 subfamily.</text>
</comment>
<accession>A0A7W6RZ55</accession>
<evidence type="ECO:0000256" key="11">
    <source>
        <dbReference type="ARBA" id="ARBA00023146"/>
    </source>
</evidence>
<feature type="binding site" evidence="13">
    <location>
        <position position="258"/>
    </location>
    <ligand>
        <name>Mg(2+)</name>
        <dbReference type="ChEBI" id="CHEBI:18420"/>
        <note>shared with beta subunit</note>
    </ligand>
</feature>
<comment type="cofactor">
    <cofactor evidence="13">
        <name>Mg(2+)</name>
        <dbReference type="ChEBI" id="CHEBI:18420"/>
    </cofactor>
    <text evidence="13">Binds 2 magnesium ions per tetramer.</text>
</comment>
<reference evidence="15 16" key="1">
    <citation type="submission" date="2020-08" db="EMBL/GenBank/DDBJ databases">
        <title>Genome sequencing of Purple Non-Sulfur Bacteria from various extreme environments.</title>
        <authorList>
            <person name="Mayer M."/>
        </authorList>
    </citation>
    <scope>NUCLEOTIDE SEQUENCE [LARGE SCALE GENOMIC DNA]</scope>
    <source>
        <strain evidence="15 16">JA135</strain>
    </source>
</reference>
<proteinExistence type="inferred from homology"/>
<comment type="catalytic activity">
    <reaction evidence="12 13">
        <text>tRNA(Phe) + L-phenylalanine + ATP = L-phenylalanyl-tRNA(Phe) + AMP + diphosphate + H(+)</text>
        <dbReference type="Rhea" id="RHEA:19413"/>
        <dbReference type="Rhea" id="RHEA-COMP:9668"/>
        <dbReference type="Rhea" id="RHEA-COMP:9699"/>
        <dbReference type="ChEBI" id="CHEBI:15378"/>
        <dbReference type="ChEBI" id="CHEBI:30616"/>
        <dbReference type="ChEBI" id="CHEBI:33019"/>
        <dbReference type="ChEBI" id="CHEBI:58095"/>
        <dbReference type="ChEBI" id="CHEBI:78442"/>
        <dbReference type="ChEBI" id="CHEBI:78531"/>
        <dbReference type="ChEBI" id="CHEBI:456215"/>
        <dbReference type="EC" id="6.1.1.20"/>
    </reaction>
</comment>
<evidence type="ECO:0000256" key="6">
    <source>
        <dbReference type="ARBA" id="ARBA00022723"/>
    </source>
</evidence>
<evidence type="ECO:0000256" key="3">
    <source>
        <dbReference type="ARBA" id="ARBA00011209"/>
    </source>
</evidence>
<dbReference type="InterPro" id="IPR004188">
    <property type="entry name" value="Phe-tRNA_ligase_II_N"/>
</dbReference>
<dbReference type="CDD" id="cd00496">
    <property type="entry name" value="PheRS_alpha_core"/>
    <property type="match status" value="1"/>
</dbReference>
<keyword evidence="7 13" id="KW-0547">Nucleotide-binding</keyword>
<dbReference type="InterPro" id="IPR002319">
    <property type="entry name" value="Phenylalanyl-tRNA_Synthase"/>
</dbReference>
<dbReference type="Proteomes" id="UP000555728">
    <property type="component" value="Unassembled WGS sequence"/>
</dbReference>
<keyword evidence="11 13" id="KW-0030">Aminoacyl-tRNA synthetase</keyword>
<dbReference type="NCBIfam" id="TIGR00468">
    <property type="entry name" value="pheS"/>
    <property type="match status" value="1"/>
</dbReference>
<evidence type="ECO:0000256" key="12">
    <source>
        <dbReference type="ARBA" id="ARBA00049255"/>
    </source>
</evidence>
<keyword evidence="5 13" id="KW-0436">Ligase</keyword>
<dbReference type="InterPro" id="IPR045864">
    <property type="entry name" value="aa-tRNA-synth_II/BPL/LPL"/>
</dbReference>
<evidence type="ECO:0000313" key="15">
    <source>
        <dbReference type="EMBL" id="MBB4285400.1"/>
    </source>
</evidence>
<evidence type="ECO:0000256" key="1">
    <source>
        <dbReference type="ARBA" id="ARBA00004496"/>
    </source>
</evidence>
<name>A0A7W6RZ55_9PROT</name>
<dbReference type="EMBL" id="JACIGI010000006">
    <property type="protein sequence ID" value="MBB4285400.1"/>
    <property type="molecule type" value="Genomic_DNA"/>
</dbReference>
<evidence type="ECO:0000256" key="8">
    <source>
        <dbReference type="ARBA" id="ARBA00022840"/>
    </source>
</evidence>
<dbReference type="SUPFAM" id="SSF55681">
    <property type="entry name" value="Class II aaRS and biotin synthetases"/>
    <property type="match status" value="1"/>
</dbReference>
<evidence type="ECO:0000256" key="7">
    <source>
        <dbReference type="ARBA" id="ARBA00022741"/>
    </source>
</evidence>
<dbReference type="GO" id="GO:0000049">
    <property type="term" value="F:tRNA binding"/>
    <property type="evidence" value="ECO:0007669"/>
    <property type="project" value="InterPro"/>
</dbReference>
<comment type="caution">
    <text evidence="15">The sequence shown here is derived from an EMBL/GenBank/DDBJ whole genome shotgun (WGS) entry which is preliminary data.</text>
</comment>
<keyword evidence="4 13" id="KW-0963">Cytoplasm</keyword>
<evidence type="ECO:0000256" key="9">
    <source>
        <dbReference type="ARBA" id="ARBA00022842"/>
    </source>
</evidence>
<evidence type="ECO:0000313" key="16">
    <source>
        <dbReference type="Proteomes" id="UP000555728"/>
    </source>
</evidence>
<gene>
    <name evidence="13" type="primary">pheS</name>
    <name evidence="15" type="ORF">GGD88_001117</name>
</gene>
<evidence type="ECO:0000256" key="2">
    <source>
        <dbReference type="ARBA" id="ARBA00010207"/>
    </source>
</evidence>
<keyword evidence="8 13" id="KW-0067">ATP-binding</keyword>
<sequence length="358" mass="39775">MEDLETLRAEVIAAVEKAPDLTALDEVRVGALGKKGRVTALMKSLGGMDPETRKQAGQAMNRVKDAVAQAIEARRAALEAAELNARLARERVDVTLPVRPETAGTIHPISQTWDEVVAIFAQMGFAVAEGPDIEDDFHNFTALNFPPEHPAREMHDTFFLPERPDGTRHLLRTHTSPVQVRTMRGEAPPIRILVPGRTYRSDSDMTHTPMFHQFEGLVIDRTTHMGHLKGCLSEFVEAYFEVDSVPMRFRPSFFPFTEPSAEVDIGCSRQGGELRIGAGDDWLEILGCGMVHPNVLKACGLDPEVYQGFAFGMGLERIAMLKYGIPDLRTFFESDLRWLRHYGFAALDVPTLHGGLGR</sequence>
<comment type="subcellular location">
    <subcellularLocation>
        <location evidence="1 13">Cytoplasm</location>
    </subcellularLocation>
</comment>
<dbReference type="GO" id="GO:0000287">
    <property type="term" value="F:magnesium ion binding"/>
    <property type="evidence" value="ECO:0007669"/>
    <property type="project" value="UniProtKB-UniRule"/>
</dbReference>
<evidence type="ECO:0000256" key="13">
    <source>
        <dbReference type="HAMAP-Rule" id="MF_00281"/>
    </source>
</evidence>
<evidence type="ECO:0000256" key="5">
    <source>
        <dbReference type="ARBA" id="ARBA00022598"/>
    </source>
</evidence>
<dbReference type="PANTHER" id="PTHR11538:SF41">
    <property type="entry name" value="PHENYLALANINE--TRNA LIGASE, MITOCHONDRIAL"/>
    <property type="match status" value="1"/>
</dbReference>
<dbReference type="HAMAP" id="MF_00281">
    <property type="entry name" value="Phe_tRNA_synth_alpha1"/>
    <property type="match status" value="1"/>
</dbReference>
<dbReference type="SUPFAM" id="SSF46589">
    <property type="entry name" value="tRNA-binding arm"/>
    <property type="match status" value="1"/>
</dbReference>